<protein>
    <submittedName>
        <fullName evidence="2">Uncharacterized protein</fullName>
    </submittedName>
</protein>
<evidence type="ECO:0000313" key="3">
    <source>
        <dbReference type="Proteomes" id="UP001596395"/>
    </source>
</evidence>
<dbReference type="Proteomes" id="UP001596395">
    <property type="component" value="Unassembled WGS sequence"/>
</dbReference>
<keyword evidence="1" id="KW-1133">Transmembrane helix</keyword>
<dbReference type="EMBL" id="JBHSXN010000001">
    <property type="protein sequence ID" value="MFC6951870.1"/>
    <property type="molecule type" value="Genomic_DNA"/>
</dbReference>
<reference evidence="2 3" key="1">
    <citation type="journal article" date="2019" name="Int. J. Syst. Evol. Microbiol.">
        <title>The Global Catalogue of Microorganisms (GCM) 10K type strain sequencing project: providing services to taxonomists for standard genome sequencing and annotation.</title>
        <authorList>
            <consortium name="The Broad Institute Genomics Platform"/>
            <consortium name="The Broad Institute Genome Sequencing Center for Infectious Disease"/>
            <person name="Wu L."/>
            <person name="Ma J."/>
        </authorList>
    </citation>
    <scope>NUCLEOTIDE SEQUENCE [LARGE SCALE GENOMIC DNA]</scope>
    <source>
        <strain evidence="2 3">GX26</strain>
    </source>
</reference>
<name>A0ABD5V9B8_9EURY</name>
<keyword evidence="3" id="KW-1185">Reference proteome</keyword>
<feature type="transmembrane region" description="Helical" evidence="1">
    <location>
        <begin position="12"/>
        <end position="34"/>
    </location>
</feature>
<dbReference type="AlphaFoldDB" id="A0ABD5V9B8"/>
<gene>
    <name evidence="2" type="ORF">ACFQGB_03250</name>
</gene>
<sequence length="63" mass="6561">MGLKDQLPGGRVQIVALWVLAVVFVVLAIANVPVLGIDPVSLAVLATVFAALTTTYNWNAQAA</sequence>
<evidence type="ECO:0000313" key="2">
    <source>
        <dbReference type="EMBL" id="MFC6951870.1"/>
    </source>
</evidence>
<organism evidence="2 3">
    <name type="scientific">Halorubellus litoreus</name>
    <dbReference type="NCBI Taxonomy" id="755308"/>
    <lineage>
        <taxon>Archaea</taxon>
        <taxon>Methanobacteriati</taxon>
        <taxon>Methanobacteriota</taxon>
        <taxon>Stenosarchaea group</taxon>
        <taxon>Halobacteria</taxon>
        <taxon>Halobacteriales</taxon>
        <taxon>Halorubellaceae</taxon>
        <taxon>Halorubellus</taxon>
    </lineage>
</organism>
<accession>A0ABD5V9B8</accession>
<evidence type="ECO:0000256" key="1">
    <source>
        <dbReference type="SAM" id="Phobius"/>
    </source>
</evidence>
<comment type="caution">
    <text evidence="2">The sequence shown here is derived from an EMBL/GenBank/DDBJ whole genome shotgun (WGS) entry which is preliminary data.</text>
</comment>
<feature type="transmembrane region" description="Helical" evidence="1">
    <location>
        <begin position="40"/>
        <end position="58"/>
    </location>
</feature>
<keyword evidence="1" id="KW-0472">Membrane</keyword>
<dbReference type="RefSeq" id="WP_336348878.1">
    <property type="nucleotide sequence ID" value="NZ_JAZAQL010000001.1"/>
</dbReference>
<proteinExistence type="predicted"/>
<keyword evidence="1" id="KW-0812">Transmembrane</keyword>